<gene>
    <name evidence="1" type="ORF">MILVUS5_LOCUS40993</name>
</gene>
<name>A0ACB0ME80_TRIPR</name>
<evidence type="ECO:0000313" key="2">
    <source>
        <dbReference type="Proteomes" id="UP001177021"/>
    </source>
</evidence>
<dbReference type="EMBL" id="CASHSV030000823">
    <property type="protein sequence ID" value="CAJ2678759.1"/>
    <property type="molecule type" value="Genomic_DNA"/>
</dbReference>
<accession>A0ACB0ME80</accession>
<keyword evidence="2" id="KW-1185">Reference proteome</keyword>
<organism evidence="1 2">
    <name type="scientific">Trifolium pratense</name>
    <name type="common">Red clover</name>
    <dbReference type="NCBI Taxonomy" id="57577"/>
    <lineage>
        <taxon>Eukaryota</taxon>
        <taxon>Viridiplantae</taxon>
        <taxon>Streptophyta</taxon>
        <taxon>Embryophyta</taxon>
        <taxon>Tracheophyta</taxon>
        <taxon>Spermatophyta</taxon>
        <taxon>Magnoliopsida</taxon>
        <taxon>eudicotyledons</taxon>
        <taxon>Gunneridae</taxon>
        <taxon>Pentapetalae</taxon>
        <taxon>rosids</taxon>
        <taxon>fabids</taxon>
        <taxon>Fabales</taxon>
        <taxon>Fabaceae</taxon>
        <taxon>Papilionoideae</taxon>
        <taxon>50 kb inversion clade</taxon>
        <taxon>NPAAA clade</taxon>
        <taxon>Hologalegina</taxon>
        <taxon>IRL clade</taxon>
        <taxon>Trifolieae</taxon>
        <taxon>Trifolium</taxon>
    </lineage>
</organism>
<protein>
    <submittedName>
        <fullName evidence="1">Uncharacterized protein</fullName>
    </submittedName>
</protein>
<comment type="caution">
    <text evidence="1">The sequence shown here is derived from an EMBL/GenBank/DDBJ whole genome shotgun (WGS) entry which is preliminary data.</text>
</comment>
<proteinExistence type="predicted"/>
<reference evidence="1" key="1">
    <citation type="submission" date="2023-10" db="EMBL/GenBank/DDBJ databases">
        <authorList>
            <person name="Rodriguez Cubillos JULIANA M."/>
            <person name="De Vega J."/>
        </authorList>
    </citation>
    <scope>NUCLEOTIDE SEQUENCE</scope>
</reference>
<sequence length="356" mass="38337">MDIDLTPQLAKQVYGGNGGSYHAWSPSELPMLREGNIGAAKLALEKNGFAIPRYSDSSKVAYVLQGSGVAGIVLPESEEKVVAIKTGDALALPFGVVTWWYNKEDTELVVLFLGDTSKAHKAGEFTDFFLTGSNGIFTGFSTEFVGRAWDLDENNVKTLVGKQSGKGIVKLEGNITLPQPKEEHKKGMALNCLEAPLDVDIKNGGRVVVLNTKNLPLVGEVGLGADLVRLDGKAMCSPGFSCDSALQVTYIVRGSGRVQVVGVDGKRVLETTLKAGNLFIVPRFFVVSKIANDEGMEWFSIITTPNPIFTHMAGSSSVWKALSPTVLQAAFNVDADVEKHFRSKRTADAIFFPPPN</sequence>
<evidence type="ECO:0000313" key="1">
    <source>
        <dbReference type="EMBL" id="CAJ2678759.1"/>
    </source>
</evidence>
<dbReference type="Proteomes" id="UP001177021">
    <property type="component" value="Unassembled WGS sequence"/>
</dbReference>